<gene>
    <name evidence="8" type="ORF">HMPREF9709_01522</name>
</gene>
<dbReference type="Pfam" id="PF02417">
    <property type="entry name" value="Chromate_transp"/>
    <property type="match status" value="1"/>
</dbReference>
<accession>H3NQB1</accession>
<reference evidence="8 9" key="1">
    <citation type="submission" date="2012-01" db="EMBL/GenBank/DDBJ databases">
        <title>The Genome Sequence of Helcococcus kunzii ATCC 51366.</title>
        <authorList>
            <consortium name="The Broad Institute Genome Sequencing Platform"/>
            <person name="Earl A."/>
            <person name="Ward D."/>
            <person name="Feldgarden M."/>
            <person name="Gevers D."/>
            <person name="Huys G."/>
            <person name="Young S.K."/>
            <person name="Zeng Q."/>
            <person name="Gargeya S."/>
            <person name="Fitzgerald M."/>
            <person name="Haas B."/>
            <person name="Abouelleil A."/>
            <person name="Alvarado L."/>
            <person name="Arachchi H.M."/>
            <person name="Berlin A."/>
            <person name="Chapman S.B."/>
            <person name="Gearin G."/>
            <person name="Goldberg J."/>
            <person name="Griggs A."/>
            <person name="Gujja S."/>
            <person name="Hansen M."/>
            <person name="Heiman D."/>
            <person name="Howarth C."/>
            <person name="Larimer J."/>
            <person name="Lui A."/>
            <person name="MacDonald P.J.P."/>
            <person name="McCowen C."/>
            <person name="Montmayeur A."/>
            <person name="Murphy C."/>
            <person name="Neiman D."/>
            <person name="Pearson M."/>
            <person name="Priest M."/>
            <person name="Roberts A."/>
            <person name="Saif S."/>
            <person name="Shea T."/>
            <person name="Sisk P."/>
            <person name="Stolte C."/>
            <person name="Sykes S."/>
            <person name="Wortman J."/>
            <person name="Nusbaum C."/>
            <person name="Birren B."/>
        </authorList>
    </citation>
    <scope>NUCLEOTIDE SEQUENCE [LARGE SCALE GENOMIC DNA]</scope>
    <source>
        <strain evidence="8 9">ATCC 51366</strain>
    </source>
</reference>
<dbReference type="GO" id="GO:0015109">
    <property type="term" value="F:chromate transmembrane transporter activity"/>
    <property type="evidence" value="ECO:0007669"/>
    <property type="project" value="InterPro"/>
</dbReference>
<dbReference type="Proteomes" id="UP000004191">
    <property type="component" value="Unassembled WGS sequence"/>
</dbReference>
<keyword evidence="3" id="KW-1003">Cell membrane</keyword>
<sequence>MNQNKKNISIAEMFMIFLKIASFTFGGGYTIVPVMKDEFSVKRGLIDEKEMIDIVSISTSGPGPMAINCAILTGYRLHGVLGAVMAAISSAIPSLVIITVISYFYKEFSENYYVKAALSGMGGVIAGVLLITSYDMAKQALKSNTLISLFIMVSAFVASFVFNINTGLIILVVAIFGLFTYSIIKDEEEKSKEEKL</sequence>
<dbReference type="GeneID" id="96999472"/>
<evidence type="ECO:0000256" key="7">
    <source>
        <dbReference type="SAM" id="Phobius"/>
    </source>
</evidence>
<dbReference type="RefSeq" id="WP_005399037.1">
    <property type="nucleotide sequence ID" value="NZ_JH601088.1"/>
</dbReference>
<evidence type="ECO:0000313" key="9">
    <source>
        <dbReference type="Proteomes" id="UP000004191"/>
    </source>
</evidence>
<dbReference type="HOGENOM" id="CLU_018106_1_0_9"/>
<feature type="transmembrane region" description="Helical" evidence="7">
    <location>
        <begin position="111"/>
        <end position="132"/>
    </location>
</feature>
<evidence type="ECO:0008006" key="10">
    <source>
        <dbReference type="Google" id="ProtNLM"/>
    </source>
</evidence>
<dbReference type="GO" id="GO:0005886">
    <property type="term" value="C:plasma membrane"/>
    <property type="evidence" value="ECO:0007669"/>
    <property type="project" value="UniProtKB-SubCell"/>
</dbReference>
<proteinExistence type="inferred from homology"/>
<feature type="transmembrane region" description="Helical" evidence="7">
    <location>
        <begin position="144"/>
        <end position="162"/>
    </location>
</feature>
<name>H3NQB1_9FIRM</name>
<keyword evidence="9" id="KW-1185">Reference proteome</keyword>
<dbReference type="STRING" id="883114.HMPREF9709_01522"/>
<feature type="transmembrane region" description="Helical" evidence="7">
    <location>
        <begin position="12"/>
        <end position="32"/>
    </location>
</feature>
<comment type="similarity">
    <text evidence="2">Belongs to the chromate ion transporter (CHR) (TC 2.A.51) family.</text>
</comment>
<keyword evidence="5 7" id="KW-1133">Transmembrane helix</keyword>
<evidence type="ECO:0000256" key="2">
    <source>
        <dbReference type="ARBA" id="ARBA00005262"/>
    </source>
</evidence>
<evidence type="ECO:0000256" key="6">
    <source>
        <dbReference type="ARBA" id="ARBA00023136"/>
    </source>
</evidence>
<dbReference type="PANTHER" id="PTHR43663:SF1">
    <property type="entry name" value="CHROMATE TRANSPORTER"/>
    <property type="match status" value="1"/>
</dbReference>
<organism evidence="8 9">
    <name type="scientific">Helcococcus kunzii ATCC 51366</name>
    <dbReference type="NCBI Taxonomy" id="883114"/>
    <lineage>
        <taxon>Bacteria</taxon>
        <taxon>Bacillati</taxon>
        <taxon>Bacillota</taxon>
        <taxon>Tissierellia</taxon>
        <taxon>Tissierellales</taxon>
        <taxon>Peptoniphilaceae</taxon>
        <taxon>Helcococcus</taxon>
    </lineage>
</organism>
<evidence type="ECO:0000256" key="4">
    <source>
        <dbReference type="ARBA" id="ARBA00022692"/>
    </source>
</evidence>
<feature type="transmembrane region" description="Helical" evidence="7">
    <location>
        <begin position="80"/>
        <end position="105"/>
    </location>
</feature>
<evidence type="ECO:0000256" key="5">
    <source>
        <dbReference type="ARBA" id="ARBA00022989"/>
    </source>
</evidence>
<protein>
    <recommendedName>
        <fullName evidence="10">Chromate ion transporter (CHR) family chromate transporter</fullName>
    </recommendedName>
</protein>
<dbReference type="EMBL" id="AGEI01000028">
    <property type="protein sequence ID" value="EHR32591.1"/>
    <property type="molecule type" value="Genomic_DNA"/>
</dbReference>
<dbReference type="eggNOG" id="COG2059">
    <property type="taxonomic scope" value="Bacteria"/>
</dbReference>
<comment type="subcellular location">
    <subcellularLocation>
        <location evidence="1">Cell membrane</location>
        <topology evidence="1">Multi-pass membrane protein</topology>
    </subcellularLocation>
</comment>
<keyword evidence="4 7" id="KW-0812">Transmembrane</keyword>
<keyword evidence="6 7" id="KW-0472">Membrane</keyword>
<evidence type="ECO:0000256" key="1">
    <source>
        <dbReference type="ARBA" id="ARBA00004651"/>
    </source>
</evidence>
<evidence type="ECO:0000313" key="8">
    <source>
        <dbReference type="EMBL" id="EHR32591.1"/>
    </source>
</evidence>
<dbReference type="InterPro" id="IPR052518">
    <property type="entry name" value="CHR_Transporter"/>
</dbReference>
<dbReference type="AlphaFoldDB" id="H3NQB1"/>
<dbReference type="InterPro" id="IPR003370">
    <property type="entry name" value="Chromate_transpt"/>
</dbReference>
<dbReference type="PANTHER" id="PTHR43663">
    <property type="entry name" value="CHROMATE TRANSPORT PROTEIN-RELATED"/>
    <property type="match status" value="1"/>
</dbReference>
<comment type="caution">
    <text evidence="8">The sequence shown here is derived from an EMBL/GenBank/DDBJ whole genome shotgun (WGS) entry which is preliminary data.</text>
</comment>
<evidence type="ECO:0000256" key="3">
    <source>
        <dbReference type="ARBA" id="ARBA00022475"/>
    </source>
</evidence>